<evidence type="ECO:0000313" key="12">
    <source>
        <dbReference type="Proteomes" id="UP000198778"/>
    </source>
</evidence>
<evidence type="ECO:0000256" key="5">
    <source>
        <dbReference type="ARBA" id="ARBA00022679"/>
    </source>
</evidence>
<evidence type="ECO:0000256" key="9">
    <source>
        <dbReference type="RuleBase" id="RU003960"/>
    </source>
</evidence>
<dbReference type="InterPro" id="IPR003043">
    <property type="entry name" value="Uropor_MeTrfase_CS"/>
</dbReference>
<keyword evidence="6" id="KW-0949">S-adenosyl-L-methionine</keyword>
<evidence type="ECO:0000256" key="3">
    <source>
        <dbReference type="ARBA" id="ARBA00018323"/>
    </source>
</evidence>
<dbReference type="OrthoDB" id="9815856at2"/>
<keyword evidence="4 9" id="KW-0489">Methyltransferase</keyword>
<evidence type="ECO:0000313" key="11">
    <source>
        <dbReference type="EMBL" id="SDO58134.1"/>
    </source>
</evidence>
<keyword evidence="7" id="KW-0627">Porphyrin biosynthesis</keyword>
<reference evidence="12" key="1">
    <citation type="submission" date="2016-10" db="EMBL/GenBank/DDBJ databases">
        <authorList>
            <person name="Varghese N."/>
            <person name="Submissions S."/>
        </authorList>
    </citation>
    <scope>NUCLEOTIDE SEQUENCE [LARGE SCALE GENOMIC DNA]</scope>
    <source>
        <strain evidence="12">CGMCC 1.10369</strain>
    </source>
</reference>
<dbReference type="RefSeq" id="WP_090844521.1">
    <property type="nucleotide sequence ID" value="NZ_FNIL01000019.1"/>
</dbReference>
<evidence type="ECO:0000256" key="2">
    <source>
        <dbReference type="ARBA" id="ARBA00012162"/>
    </source>
</evidence>
<dbReference type="PANTHER" id="PTHR45790:SF3">
    <property type="entry name" value="S-ADENOSYL-L-METHIONINE-DEPENDENT UROPORPHYRINOGEN III METHYLTRANSFERASE, CHLOROPLASTIC"/>
    <property type="match status" value="1"/>
</dbReference>
<dbReference type="NCBIfam" id="NF004790">
    <property type="entry name" value="PRK06136.1"/>
    <property type="match status" value="1"/>
</dbReference>
<dbReference type="STRING" id="745820.SAMN04488053_11929"/>
<organism evidence="11 12">
    <name type="scientific">Alkalicoccus daliensis</name>
    <dbReference type="NCBI Taxonomy" id="745820"/>
    <lineage>
        <taxon>Bacteria</taxon>
        <taxon>Bacillati</taxon>
        <taxon>Bacillota</taxon>
        <taxon>Bacilli</taxon>
        <taxon>Bacillales</taxon>
        <taxon>Bacillaceae</taxon>
        <taxon>Alkalicoccus</taxon>
    </lineage>
</organism>
<dbReference type="EMBL" id="FNIL01000019">
    <property type="protein sequence ID" value="SDO58134.1"/>
    <property type="molecule type" value="Genomic_DNA"/>
</dbReference>
<dbReference type="InterPro" id="IPR014777">
    <property type="entry name" value="4pyrrole_Mease_sub1"/>
</dbReference>
<dbReference type="PANTHER" id="PTHR45790">
    <property type="entry name" value="SIROHEME SYNTHASE-RELATED"/>
    <property type="match status" value="1"/>
</dbReference>
<protein>
    <recommendedName>
        <fullName evidence="3">Uroporphyrinogen-III C-methyltransferase</fullName>
        <ecNumber evidence="2">2.1.1.107</ecNumber>
    </recommendedName>
    <alternativeName>
        <fullName evidence="8">Uroporphyrinogen III methylase</fullName>
    </alternativeName>
</protein>
<evidence type="ECO:0000256" key="1">
    <source>
        <dbReference type="ARBA" id="ARBA00005879"/>
    </source>
</evidence>
<evidence type="ECO:0000256" key="8">
    <source>
        <dbReference type="ARBA" id="ARBA00079776"/>
    </source>
</evidence>
<feature type="domain" description="Tetrapyrrole methylase" evidence="10">
    <location>
        <begin position="6"/>
        <end position="212"/>
    </location>
</feature>
<dbReference type="FunFam" id="3.30.950.10:FF:000001">
    <property type="entry name" value="Siroheme synthase"/>
    <property type="match status" value="1"/>
</dbReference>
<dbReference type="PROSITE" id="PS00840">
    <property type="entry name" value="SUMT_2"/>
    <property type="match status" value="1"/>
</dbReference>
<proteinExistence type="inferred from homology"/>
<dbReference type="GO" id="GO:0004851">
    <property type="term" value="F:uroporphyrin-III C-methyltransferase activity"/>
    <property type="evidence" value="ECO:0007669"/>
    <property type="project" value="UniProtKB-EC"/>
</dbReference>
<evidence type="ECO:0000259" key="10">
    <source>
        <dbReference type="Pfam" id="PF00590"/>
    </source>
</evidence>
<dbReference type="CDD" id="cd11642">
    <property type="entry name" value="SUMT"/>
    <property type="match status" value="1"/>
</dbReference>
<evidence type="ECO:0000256" key="6">
    <source>
        <dbReference type="ARBA" id="ARBA00022691"/>
    </source>
</evidence>
<dbReference type="GO" id="GO:0032259">
    <property type="term" value="P:methylation"/>
    <property type="evidence" value="ECO:0007669"/>
    <property type="project" value="UniProtKB-KW"/>
</dbReference>
<name>A0A1H0KQ76_9BACI</name>
<keyword evidence="5 9" id="KW-0808">Transferase</keyword>
<dbReference type="AlphaFoldDB" id="A0A1H0KQ76"/>
<evidence type="ECO:0000256" key="7">
    <source>
        <dbReference type="ARBA" id="ARBA00023244"/>
    </source>
</evidence>
<dbReference type="InterPro" id="IPR050161">
    <property type="entry name" value="Siro_Cobalamin_biosynth"/>
</dbReference>
<dbReference type="NCBIfam" id="TIGR01469">
    <property type="entry name" value="cobA_cysG_Cterm"/>
    <property type="match status" value="1"/>
</dbReference>
<dbReference type="Gene3D" id="3.30.950.10">
    <property type="entry name" value="Methyltransferase, Cobalt-precorrin-4 Transmethylase, Domain 2"/>
    <property type="match status" value="1"/>
</dbReference>
<dbReference type="PROSITE" id="PS00839">
    <property type="entry name" value="SUMT_1"/>
    <property type="match status" value="1"/>
</dbReference>
<accession>A0A1H0KQ76</accession>
<dbReference type="InterPro" id="IPR006366">
    <property type="entry name" value="CobA/CysG_C"/>
</dbReference>
<dbReference type="Pfam" id="PF00590">
    <property type="entry name" value="TP_methylase"/>
    <property type="match status" value="1"/>
</dbReference>
<dbReference type="InterPro" id="IPR014776">
    <property type="entry name" value="4pyrrole_Mease_sub2"/>
</dbReference>
<dbReference type="InterPro" id="IPR000878">
    <property type="entry name" value="4pyrrol_Mease"/>
</dbReference>
<dbReference type="FunFam" id="3.40.1010.10:FF:000001">
    <property type="entry name" value="Siroheme synthase"/>
    <property type="match status" value="1"/>
</dbReference>
<evidence type="ECO:0000256" key="4">
    <source>
        <dbReference type="ARBA" id="ARBA00022603"/>
    </source>
</evidence>
<dbReference type="Proteomes" id="UP000198778">
    <property type="component" value="Unassembled WGS sequence"/>
</dbReference>
<dbReference type="InterPro" id="IPR035996">
    <property type="entry name" value="4pyrrol_Methylase_sf"/>
</dbReference>
<keyword evidence="12" id="KW-1185">Reference proteome</keyword>
<dbReference type="EC" id="2.1.1.107" evidence="2"/>
<dbReference type="SUPFAM" id="SSF53790">
    <property type="entry name" value="Tetrapyrrole methylase"/>
    <property type="match status" value="1"/>
</dbReference>
<comment type="similarity">
    <text evidence="1 9">Belongs to the precorrin methyltransferase family.</text>
</comment>
<dbReference type="GO" id="GO:0019354">
    <property type="term" value="P:siroheme biosynthetic process"/>
    <property type="evidence" value="ECO:0007669"/>
    <property type="project" value="InterPro"/>
</dbReference>
<sequence>MQPVKIVGAGPGDIDLITVRGLKAVQHADVILYDRLINQELLTEAKTGAELIYCGKQPGNHVMQQEEINNLLCSLARAGKAVTRLKGGDPFVFGRGGEEAQALSSRSIPFEIVPGITSGVAAPAYAGIPVTHRDYSSSVTFITGVRDLKDEAYWHHLTQSAETLCIYMGVAKLSRICETLIRHGKDQHTPAALIQWGTTSHQKTITGTLKDISEGAACIEQPAMIVIGEVVKLRQELQWFEHMPVKAVVG</sequence>
<gene>
    <name evidence="11" type="ORF">SAMN04488053_11929</name>
</gene>
<dbReference type="Gene3D" id="3.40.1010.10">
    <property type="entry name" value="Cobalt-precorrin-4 Transmethylase, Domain 1"/>
    <property type="match status" value="1"/>
</dbReference>